<comment type="caution">
    <text evidence="1">The sequence shown here is derived from an EMBL/GenBank/DDBJ whole genome shotgun (WGS) entry which is preliminary data.</text>
</comment>
<organism evidence="1 2">
    <name type="scientific">Massilia orientalis</name>
    <dbReference type="NCBI Taxonomy" id="3050128"/>
    <lineage>
        <taxon>Bacteria</taxon>
        <taxon>Pseudomonadati</taxon>
        <taxon>Pseudomonadota</taxon>
        <taxon>Betaproteobacteria</taxon>
        <taxon>Burkholderiales</taxon>
        <taxon>Oxalobacteraceae</taxon>
        <taxon>Telluria group</taxon>
        <taxon>Massilia</taxon>
    </lineage>
</organism>
<proteinExistence type="predicted"/>
<keyword evidence="2" id="KW-1185">Reference proteome</keyword>
<protein>
    <submittedName>
        <fullName evidence="1">TIGR02594 family protein</fullName>
    </submittedName>
</protein>
<evidence type="ECO:0000313" key="1">
    <source>
        <dbReference type="EMBL" id="MFJ1472529.1"/>
    </source>
</evidence>
<sequence length="583" mass="62921">MAYTYEDQIAFIRDLYCPARAVTKETGMSWELILAQAALECGWGRRMLPGTNNVFNIKADPGWKGEKRLFNVPEQDKHGNVYHVDDWFRVYPSLAASLRDRTEFLRSNPRYAKAGLFDDGVKGTLSGEAAALLKAGYATDKKYVSKLEEVFRGRTMRRAIAAAQKRGCGDCLPVVEVTLKDGANIEMANAKVKVEHNKKSSEVTTGPSGAFVVRVPPNSSAIMLKLFDDTKDTWIDLDPIEPPSTATSIAATIMAPTFVVPTSTRRHEKKPQGGAVSDGATAAPPAPAPASANFTLYPIKEGDSLSSIGAAHGVGYQAIAALNDIKSPYIIRPHRVLKIPKKSMPQAAKPDSTPQAATPDGTRQAVQPAAHAGPASAGSARVAVPPASLDTIYFRNPSGNPQTEAMLSLRAPWMKFAEAEFQKGVRRRAGRDHDPRILEYLTATGVQGAARTRDETPYCAAFVNWCLTKGGFRGNGSAWALDFARWGRPTKDNKPALGAVAVIRFPGTQTHHVTFVAGLNNHGALLATLGGNQGDFNAVTHSTCPKSWVVAYRYPTDYPHHDDDYVLHAVQSSSGPVTAAGTR</sequence>
<name>A0ACC7MML7_9BURK</name>
<dbReference type="Proteomes" id="UP001168096">
    <property type="component" value="Unassembled WGS sequence"/>
</dbReference>
<gene>
    <name evidence="1" type="ORF">QPK29_032915</name>
</gene>
<accession>A0ACC7MML7</accession>
<reference evidence="1" key="1">
    <citation type="submission" date="2024-11" db="EMBL/GenBank/DDBJ databases">
        <title>Description of Massilia orientalis sp. nov., isolated from rhizosphere soil of Ageratina adenophora.</title>
        <authorList>
            <person name="Wang Y."/>
        </authorList>
    </citation>
    <scope>NUCLEOTIDE SEQUENCE</scope>
    <source>
        <strain evidence="1">YIM B02787</strain>
    </source>
</reference>
<dbReference type="EMBL" id="JASNRB020000054">
    <property type="protein sequence ID" value="MFJ1472529.1"/>
    <property type="molecule type" value="Genomic_DNA"/>
</dbReference>
<evidence type="ECO:0000313" key="2">
    <source>
        <dbReference type="Proteomes" id="UP001168096"/>
    </source>
</evidence>